<organism evidence="12 13">
    <name type="scientific">Devosia crocina</name>
    <dbReference type="NCBI Taxonomy" id="429728"/>
    <lineage>
        <taxon>Bacteria</taxon>
        <taxon>Pseudomonadati</taxon>
        <taxon>Pseudomonadota</taxon>
        <taxon>Alphaproteobacteria</taxon>
        <taxon>Hyphomicrobiales</taxon>
        <taxon>Devosiaceae</taxon>
        <taxon>Devosia</taxon>
    </lineage>
</organism>
<sequence>MTQSAFDAANHDDYPTRLPNEKWTDRKDPVVWGKWTPEAPLTRAQTESFEKNGFLILRDVFTPAEVAALQRESAHMRSGEAGIAEDNVITEPGSNEVRTVFRLDEENALFNRLARDRRVAGAVSFLLDDEVYLHQSRLNYKPGFTGKEFYWHSDFETWHAEDGMPRMRAISASILLTDNDALNGPLMLMPGTHKRFVACAGETPEDNHKTSLKKQEIGVPSHDALAKMAREHGIEYASGKAGTVVLFDCNTMHGSNGNITPFPRSNAFFVYNAWSNRVVAPFAAKAPRPAFLSSRDPEGPIAIEAGKIG</sequence>
<dbReference type="Pfam" id="PF05721">
    <property type="entry name" value="PhyH"/>
    <property type="match status" value="1"/>
</dbReference>
<comment type="catalytic activity">
    <reaction evidence="9">
        <text>L-ectoine + 2-oxoglutarate + O2 = 5-hydroxyectoine + succinate + CO2</text>
        <dbReference type="Rhea" id="RHEA:45740"/>
        <dbReference type="ChEBI" id="CHEBI:15379"/>
        <dbReference type="ChEBI" id="CHEBI:16526"/>
        <dbReference type="ChEBI" id="CHEBI:16810"/>
        <dbReference type="ChEBI" id="CHEBI:30031"/>
        <dbReference type="ChEBI" id="CHEBI:58515"/>
        <dbReference type="ChEBI" id="CHEBI:85413"/>
        <dbReference type="EC" id="1.14.11.55"/>
    </reaction>
</comment>
<proteinExistence type="inferred from homology"/>
<dbReference type="GO" id="GO:0016706">
    <property type="term" value="F:2-oxoglutarate-dependent dioxygenase activity"/>
    <property type="evidence" value="ECO:0007669"/>
    <property type="project" value="InterPro"/>
</dbReference>
<dbReference type="SUPFAM" id="SSF51197">
    <property type="entry name" value="Clavaminate synthase-like"/>
    <property type="match status" value="1"/>
</dbReference>
<evidence type="ECO:0000256" key="7">
    <source>
        <dbReference type="ARBA" id="ARBA00023002"/>
    </source>
</evidence>
<evidence type="ECO:0000256" key="3">
    <source>
        <dbReference type="ARBA" id="ARBA00007851"/>
    </source>
</evidence>
<accession>A0A1I7NRU1</accession>
<reference evidence="12 13" key="1">
    <citation type="submission" date="2016-10" db="EMBL/GenBank/DDBJ databases">
        <authorList>
            <person name="de Groot N.N."/>
        </authorList>
    </citation>
    <scope>NUCLEOTIDE SEQUENCE [LARGE SCALE GENOMIC DNA]</scope>
    <source>
        <strain evidence="12 13">IPL20</strain>
    </source>
</reference>
<comment type="similarity">
    <text evidence="3">Belongs to the PhyH family. EctD subfamily.</text>
</comment>
<gene>
    <name evidence="12" type="ORF">SAMN05216456_2866</name>
</gene>
<evidence type="ECO:0000256" key="6">
    <source>
        <dbReference type="ARBA" id="ARBA00022964"/>
    </source>
</evidence>
<keyword evidence="8" id="KW-0408">Iron</keyword>
<keyword evidence="13" id="KW-1185">Reference proteome</keyword>
<evidence type="ECO:0000256" key="2">
    <source>
        <dbReference type="ARBA" id="ARBA00004063"/>
    </source>
</evidence>
<evidence type="ECO:0000256" key="9">
    <source>
        <dbReference type="ARBA" id="ARBA00049228"/>
    </source>
</evidence>
<dbReference type="Gene3D" id="2.60.120.620">
    <property type="entry name" value="q2cbj1_9rhob like domain"/>
    <property type="match status" value="1"/>
</dbReference>
<evidence type="ECO:0000256" key="4">
    <source>
        <dbReference type="ARBA" id="ARBA00011738"/>
    </source>
</evidence>
<comment type="cofactor">
    <cofactor evidence="1">
        <name>Fe(2+)</name>
        <dbReference type="ChEBI" id="CHEBI:29033"/>
    </cofactor>
</comment>
<dbReference type="OrthoDB" id="9791262at2"/>
<evidence type="ECO:0000313" key="12">
    <source>
        <dbReference type="EMBL" id="SFV37330.1"/>
    </source>
</evidence>
<protein>
    <recommendedName>
        <fullName evidence="10">Ectoine hydroxylase</fullName>
        <ecNumber evidence="10">1.14.11.55</ecNumber>
    </recommendedName>
</protein>
<evidence type="ECO:0000256" key="8">
    <source>
        <dbReference type="ARBA" id="ARBA00023004"/>
    </source>
</evidence>
<dbReference type="PANTHER" id="PTHR20883:SF48">
    <property type="entry name" value="ECTOINE DIOXYGENASE"/>
    <property type="match status" value="1"/>
</dbReference>
<dbReference type="InterPro" id="IPR012774">
    <property type="entry name" value="EctD"/>
</dbReference>
<dbReference type="AlphaFoldDB" id="A0A1I7NRU1"/>
<dbReference type="EMBL" id="FPCK01000003">
    <property type="protein sequence ID" value="SFV37330.1"/>
    <property type="molecule type" value="Genomic_DNA"/>
</dbReference>
<name>A0A1I7NRU1_9HYPH</name>
<keyword evidence="7" id="KW-0560">Oxidoreductase</keyword>
<dbReference type="InterPro" id="IPR008775">
    <property type="entry name" value="Phytyl_CoA_dOase-like"/>
</dbReference>
<evidence type="ECO:0000256" key="10">
    <source>
        <dbReference type="NCBIfam" id="TIGR02408"/>
    </source>
</evidence>
<keyword evidence="5" id="KW-0479">Metal-binding</keyword>
<dbReference type="RefSeq" id="WP_092425703.1">
    <property type="nucleotide sequence ID" value="NZ_FPCK01000003.1"/>
</dbReference>
<comment type="function">
    <text evidence="2">Involved in the biosynthesis of 5-hydroxyectoine, called compatible solute, which helps organisms to survive extreme osmotic stress by acting as a highly soluble organic osmolyte. Catalyzes the 2-oxoglutarate-dependent selective hydroxylation of L-ectoine to yield (4S,5S)-5-hydroxyectoine.</text>
</comment>
<dbReference type="GO" id="GO:0005506">
    <property type="term" value="F:iron ion binding"/>
    <property type="evidence" value="ECO:0007669"/>
    <property type="project" value="UniProtKB-ARBA"/>
</dbReference>
<feature type="compositionally biased region" description="Basic and acidic residues" evidence="11">
    <location>
        <begin position="9"/>
        <end position="22"/>
    </location>
</feature>
<dbReference type="Proteomes" id="UP000199074">
    <property type="component" value="Unassembled WGS sequence"/>
</dbReference>
<dbReference type="NCBIfam" id="TIGR02408">
    <property type="entry name" value="ectoine_ThpD"/>
    <property type="match status" value="1"/>
</dbReference>
<evidence type="ECO:0000256" key="1">
    <source>
        <dbReference type="ARBA" id="ARBA00001954"/>
    </source>
</evidence>
<dbReference type="PANTHER" id="PTHR20883">
    <property type="entry name" value="PHYTANOYL-COA DIOXYGENASE DOMAIN CONTAINING 1"/>
    <property type="match status" value="1"/>
</dbReference>
<evidence type="ECO:0000256" key="5">
    <source>
        <dbReference type="ARBA" id="ARBA00022723"/>
    </source>
</evidence>
<evidence type="ECO:0000256" key="11">
    <source>
        <dbReference type="SAM" id="MobiDB-lite"/>
    </source>
</evidence>
<dbReference type="STRING" id="429728.SAMN05216456_2866"/>
<dbReference type="EC" id="1.14.11.55" evidence="10"/>
<comment type="subunit">
    <text evidence="4">Homodimer.</text>
</comment>
<evidence type="ECO:0000313" key="13">
    <source>
        <dbReference type="Proteomes" id="UP000199074"/>
    </source>
</evidence>
<keyword evidence="6" id="KW-0223">Dioxygenase</keyword>
<feature type="region of interest" description="Disordered" evidence="11">
    <location>
        <begin position="1"/>
        <end position="22"/>
    </location>
</feature>